<evidence type="ECO:0000256" key="1">
    <source>
        <dbReference type="SAM" id="MobiDB-lite"/>
    </source>
</evidence>
<feature type="region of interest" description="Disordered" evidence="1">
    <location>
        <begin position="1"/>
        <end position="70"/>
    </location>
</feature>
<gene>
    <name evidence="3" type="ORF">CQW44_36760</name>
</gene>
<evidence type="ECO:0000256" key="2">
    <source>
        <dbReference type="SAM" id="Phobius"/>
    </source>
</evidence>
<keyword evidence="4" id="KW-1185">Reference proteome</keyword>
<accession>A0A3R8S6T6</accession>
<dbReference type="AlphaFoldDB" id="A0A3R8S6T6"/>
<dbReference type="NCBIfam" id="NF038083">
    <property type="entry name" value="CU044_5270_fam"/>
    <property type="match status" value="1"/>
</dbReference>
<dbReference type="RefSeq" id="WP_125215238.1">
    <property type="nucleotide sequence ID" value="NZ_PDES01000022.1"/>
</dbReference>
<protein>
    <recommendedName>
        <fullName evidence="5">CU044_5270 family protein</fullName>
    </recommendedName>
</protein>
<comment type="caution">
    <text evidence="3">The sequence shown here is derived from an EMBL/GenBank/DDBJ whole genome shotgun (WGS) entry which is preliminary data.</text>
</comment>
<feature type="transmembrane region" description="Helical" evidence="2">
    <location>
        <begin position="72"/>
        <end position="91"/>
    </location>
</feature>
<proteinExistence type="predicted"/>
<dbReference type="Proteomes" id="UP000276379">
    <property type="component" value="Unassembled WGS sequence"/>
</dbReference>
<evidence type="ECO:0000313" key="4">
    <source>
        <dbReference type="Proteomes" id="UP000276379"/>
    </source>
</evidence>
<keyword evidence="2" id="KW-0472">Membrane</keyword>
<feature type="compositionally biased region" description="Basic and acidic residues" evidence="1">
    <location>
        <begin position="26"/>
        <end position="45"/>
    </location>
</feature>
<evidence type="ECO:0000313" key="3">
    <source>
        <dbReference type="EMBL" id="RRQ78459.1"/>
    </source>
</evidence>
<keyword evidence="2" id="KW-1133">Transmembrane helix</keyword>
<sequence>MKRTPRFGEPDPAELARLLPAPGDPELPRDRHRRLEDAFMAHIQRDQSATATEPAPAPDRARRPVRGRPRRPVLIGVPAALALAGVAVVALTGTGGSGGPGAPAPVAAPVVRIQTGSTVALAATVEHIADAAGREALPTPRPDQFIYVRSEVSSAYTEENLEHDTSRTLVEPLHGRECWQSPDGHKGWLEEPGYQPKGGITLDSDITRDSYDETRALPTEPGALLKKIYGRTDHQTDRDQQAFDIIGDIVGEQLVPARTAAALYRAAARIPGVVVVEHSQDAVGRDGIALARLDPGTGERKEWIFDRDTFAYLGSRGVQVGTGQDIRPGTVTERTAILERAVVDKERQHPATPGKAS</sequence>
<reference evidence="3 4" key="1">
    <citation type="submission" date="2017-10" db="EMBL/GenBank/DDBJ databases">
        <title>Draft genome of actinobacteria isolated from guarana (Paullinia cupana (Mart.) Ducke.</title>
        <authorList>
            <person name="Siqueira K.A."/>
            <person name="Liotti R.G."/>
            <person name="Mendes T.A."/>
            <person name="Soares M.A."/>
        </authorList>
    </citation>
    <scope>NUCLEOTIDE SEQUENCE [LARGE SCALE GENOMIC DNA]</scope>
    <source>
        <strain evidence="3 4">199</strain>
    </source>
</reference>
<dbReference type="EMBL" id="PDES01000022">
    <property type="protein sequence ID" value="RRQ78459.1"/>
    <property type="molecule type" value="Genomic_DNA"/>
</dbReference>
<name>A0A3R8S6T6_9ACTN</name>
<dbReference type="InterPro" id="IPR047789">
    <property type="entry name" value="CU044_5270-like"/>
</dbReference>
<organism evidence="3 4">
    <name type="scientific">Streptomyces griseofuscus</name>
    <dbReference type="NCBI Taxonomy" id="146922"/>
    <lineage>
        <taxon>Bacteria</taxon>
        <taxon>Bacillati</taxon>
        <taxon>Actinomycetota</taxon>
        <taxon>Actinomycetes</taxon>
        <taxon>Kitasatosporales</taxon>
        <taxon>Streptomycetaceae</taxon>
        <taxon>Streptomyces</taxon>
    </lineage>
</organism>
<evidence type="ECO:0008006" key="5">
    <source>
        <dbReference type="Google" id="ProtNLM"/>
    </source>
</evidence>
<keyword evidence="2" id="KW-0812">Transmembrane</keyword>